<feature type="active site" description="Schiff-base intermediate with substrate; via pyruvic acid" evidence="9 10">
    <location>
        <position position="25"/>
    </location>
</feature>
<dbReference type="Proteomes" id="UP001154240">
    <property type="component" value="Unassembled WGS sequence"/>
</dbReference>
<comment type="pathway">
    <text evidence="9">Cofactor biosynthesis; (R)-pantothenate biosynthesis; beta-alanine from L-aspartate: step 1/1.</text>
</comment>
<organism evidence="14 15">
    <name type="scientific">Thiovibrio frasassiensis</name>
    <dbReference type="NCBI Taxonomy" id="2984131"/>
    <lineage>
        <taxon>Bacteria</taxon>
        <taxon>Pseudomonadati</taxon>
        <taxon>Thermodesulfobacteriota</taxon>
        <taxon>Desulfobulbia</taxon>
        <taxon>Desulfobulbales</taxon>
        <taxon>Thiovibrionaceae</taxon>
        <taxon>Thiovibrio</taxon>
    </lineage>
</organism>
<comment type="PTM">
    <text evidence="9 12">Is synthesized initially as an inactive proenzyme, which is activated by self-cleavage at a specific serine bond to produce a beta-subunit with a hydroxyl group at its C-terminus and an alpha-subunit with a pyruvoyl group at its N-terminus.</text>
</comment>
<feature type="modified residue" description="Pyruvic acid (Ser)" evidence="9 12">
    <location>
        <position position="25"/>
    </location>
</feature>
<keyword evidence="3 9" id="KW-0210">Decarboxylase</keyword>
<evidence type="ECO:0000256" key="1">
    <source>
        <dbReference type="ARBA" id="ARBA00022490"/>
    </source>
</evidence>
<comment type="subunit">
    <text evidence="9">Heterooctamer of four alpha and four beta subunits.</text>
</comment>
<evidence type="ECO:0000256" key="9">
    <source>
        <dbReference type="HAMAP-Rule" id="MF_00446"/>
    </source>
</evidence>
<evidence type="ECO:0000313" key="14">
    <source>
        <dbReference type="EMBL" id="MDG4476561.1"/>
    </source>
</evidence>
<dbReference type="GO" id="GO:0015940">
    <property type="term" value="P:pantothenate biosynthetic process"/>
    <property type="evidence" value="ECO:0007669"/>
    <property type="project" value="UniProtKB-UniRule"/>
</dbReference>
<evidence type="ECO:0000256" key="13">
    <source>
        <dbReference type="PIRSR" id="PIRSR006246-5"/>
    </source>
</evidence>
<evidence type="ECO:0000256" key="10">
    <source>
        <dbReference type="PIRSR" id="PIRSR006246-1"/>
    </source>
</evidence>
<dbReference type="GO" id="GO:0005829">
    <property type="term" value="C:cytosol"/>
    <property type="evidence" value="ECO:0007669"/>
    <property type="project" value="TreeGrafter"/>
</dbReference>
<feature type="active site" description="Proton donor" evidence="9 10">
    <location>
        <position position="58"/>
    </location>
</feature>
<comment type="caution">
    <text evidence="14">The sequence shown here is derived from an EMBL/GenBank/DDBJ whole genome shotgun (WGS) entry which is preliminary data.</text>
</comment>
<feature type="binding site" evidence="9 11">
    <location>
        <begin position="73"/>
        <end position="75"/>
    </location>
    <ligand>
        <name>substrate</name>
    </ligand>
</feature>
<dbReference type="SUPFAM" id="SSF50692">
    <property type="entry name" value="ADC-like"/>
    <property type="match status" value="1"/>
</dbReference>
<dbReference type="PANTHER" id="PTHR21012:SF0">
    <property type="entry name" value="ASPARTATE 1-DECARBOXYLASE"/>
    <property type="match status" value="1"/>
</dbReference>
<accession>A0A9X4MHQ9</accession>
<dbReference type="Gene3D" id="2.40.40.20">
    <property type="match status" value="1"/>
</dbReference>
<sequence>MLQYMLKSKIHRATVIEADLNYEGSLSIDRNLMDAVGLSPFERVNIYNINNGERFDTYVIEGKAGSGMIGLNGAAARKGLAGDLIIIVSYALYAPEELAGYKPRIVVLDKGNQIKTVMHVEEAQHPYRG</sequence>
<dbReference type="Pfam" id="PF02261">
    <property type="entry name" value="Asp_decarbox"/>
    <property type="match status" value="1"/>
</dbReference>
<dbReference type="EC" id="4.1.1.11" evidence="9"/>
<proteinExistence type="inferred from homology"/>
<dbReference type="CDD" id="cd06919">
    <property type="entry name" value="Asp_decarbox"/>
    <property type="match status" value="1"/>
</dbReference>
<keyword evidence="2 9" id="KW-0566">Pantothenate biosynthesis</keyword>
<comment type="function">
    <text evidence="9">Catalyzes the pyruvoyl-dependent decarboxylation of aspartate to produce beta-alanine.</text>
</comment>
<dbReference type="GO" id="GO:0006523">
    <property type="term" value="P:alanine biosynthetic process"/>
    <property type="evidence" value="ECO:0007669"/>
    <property type="project" value="InterPro"/>
</dbReference>
<dbReference type="PANTHER" id="PTHR21012">
    <property type="entry name" value="ASPARTATE 1-DECARBOXYLASE"/>
    <property type="match status" value="1"/>
</dbReference>
<dbReference type="RefSeq" id="WP_307633528.1">
    <property type="nucleotide sequence ID" value="NZ_JAPHEH010000001.1"/>
</dbReference>
<reference evidence="14" key="2">
    <citation type="submission" date="2022-10" db="EMBL/GenBank/DDBJ databases">
        <authorList>
            <person name="Aronson H.S."/>
        </authorList>
    </citation>
    <scope>NUCLEOTIDE SEQUENCE</scope>
    <source>
        <strain evidence="14">RS19-109</strain>
    </source>
</reference>
<dbReference type="InterPro" id="IPR009010">
    <property type="entry name" value="Asp_de-COase-like_dom_sf"/>
</dbReference>
<dbReference type="InterPro" id="IPR003190">
    <property type="entry name" value="Asp_decarbox"/>
</dbReference>
<keyword evidence="4 9" id="KW-0068">Autocatalytic cleavage</keyword>
<evidence type="ECO:0000256" key="6">
    <source>
        <dbReference type="ARBA" id="ARBA00023239"/>
    </source>
</evidence>
<keyword evidence="6 9" id="KW-0456">Lyase</keyword>
<protein>
    <recommendedName>
        <fullName evidence="9">Aspartate 1-decarboxylase</fullName>
        <ecNumber evidence="9">4.1.1.11</ecNumber>
    </recommendedName>
    <alternativeName>
        <fullName evidence="9">Aspartate alpha-decarboxylase</fullName>
    </alternativeName>
    <component>
        <recommendedName>
            <fullName evidence="9">Aspartate 1-decarboxylase beta chain</fullName>
        </recommendedName>
    </component>
    <component>
        <recommendedName>
            <fullName evidence="9">Aspartate 1-decarboxylase alpha chain</fullName>
        </recommendedName>
    </component>
</protein>
<keyword evidence="7 9" id="KW-0704">Schiff base</keyword>
<feature type="chain" id="PRO_5041028783" description="Aspartate 1-decarboxylase alpha chain" evidence="9 13">
    <location>
        <begin position="25"/>
        <end position="129"/>
    </location>
</feature>
<dbReference type="EMBL" id="JAPHEH010000001">
    <property type="protein sequence ID" value="MDG4476561.1"/>
    <property type="molecule type" value="Genomic_DNA"/>
</dbReference>
<reference evidence="14" key="1">
    <citation type="journal article" date="2022" name="bioRxiv">
        <title>Thiovibrio frasassiensisgen. nov., sp. nov., an autotrophic, elemental sulfur disproportionating bacterium isolated from sulfidic karst sediment, and proposal of Thiovibrionaceae fam. nov.</title>
        <authorList>
            <person name="Aronson H."/>
            <person name="Thomas C."/>
            <person name="Bhattacharyya M."/>
            <person name="Eckstein S."/>
            <person name="Jensen S."/>
            <person name="Barco R."/>
            <person name="Macalady J."/>
            <person name="Amend J."/>
        </authorList>
    </citation>
    <scope>NUCLEOTIDE SEQUENCE</scope>
    <source>
        <strain evidence="14">RS19-109</strain>
    </source>
</reference>
<gene>
    <name evidence="9" type="primary">panD</name>
    <name evidence="14" type="ORF">OLX77_10395</name>
</gene>
<comment type="cofactor">
    <cofactor evidence="9 10">
        <name>pyruvate</name>
        <dbReference type="ChEBI" id="CHEBI:15361"/>
    </cofactor>
    <text evidence="9 10">Binds 1 pyruvoyl group covalently per subunit.</text>
</comment>
<evidence type="ECO:0000256" key="5">
    <source>
        <dbReference type="ARBA" id="ARBA00023145"/>
    </source>
</evidence>
<evidence type="ECO:0000313" key="15">
    <source>
        <dbReference type="Proteomes" id="UP001154240"/>
    </source>
</evidence>
<comment type="subcellular location">
    <subcellularLocation>
        <location evidence="9">Cytoplasm</location>
    </subcellularLocation>
</comment>
<dbReference type="HAMAP" id="MF_00446">
    <property type="entry name" value="PanD"/>
    <property type="match status" value="1"/>
</dbReference>
<comment type="similarity">
    <text evidence="9">Belongs to the PanD family.</text>
</comment>
<evidence type="ECO:0000256" key="4">
    <source>
        <dbReference type="ARBA" id="ARBA00022813"/>
    </source>
</evidence>
<comment type="catalytic activity">
    <reaction evidence="9">
        <text>L-aspartate + H(+) = beta-alanine + CO2</text>
        <dbReference type="Rhea" id="RHEA:19497"/>
        <dbReference type="ChEBI" id="CHEBI:15378"/>
        <dbReference type="ChEBI" id="CHEBI:16526"/>
        <dbReference type="ChEBI" id="CHEBI:29991"/>
        <dbReference type="ChEBI" id="CHEBI:57966"/>
        <dbReference type="EC" id="4.1.1.11"/>
    </reaction>
</comment>
<keyword evidence="8 9" id="KW-0670">Pyruvate</keyword>
<evidence type="ECO:0000256" key="2">
    <source>
        <dbReference type="ARBA" id="ARBA00022655"/>
    </source>
</evidence>
<keyword evidence="15" id="KW-1185">Reference proteome</keyword>
<dbReference type="GO" id="GO:0004068">
    <property type="term" value="F:aspartate 1-decarboxylase activity"/>
    <property type="evidence" value="ECO:0007669"/>
    <property type="project" value="UniProtKB-UniRule"/>
</dbReference>
<dbReference type="PIRSF" id="PIRSF006246">
    <property type="entry name" value="Asp_decarbox"/>
    <property type="match status" value="1"/>
</dbReference>
<dbReference type="NCBIfam" id="TIGR00223">
    <property type="entry name" value="panD"/>
    <property type="match status" value="1"/>
</dbReference>
<evidence type="ECO:0000256" key="12">
    <source>
        <dbReference type="PIRSR" id="PIRSR006246-3"/>
    </source>
</evidence>
<evidence type="ECO:0000256" key="3">
    <source>
        <dbReference type="ARBA" id="ARBA00022793"/>
    </source>
</evidence>
<keyword evidence="5 9" id="KW-0865">Zymogen</keyword>
<keyword evidence="1 9" id="KW-0963">Cytoplasm</keyword>
<evidence type="ECO:0000256" key="7">
    <source>
        <dbReference type="ARBA" id="ARBA00023270"/>
    </source>
</evidence>
<feature type="chain" id="PRO_5041028784" description="Aspartate 1-decarboxylase beta chain" evidence="9 13">
    <location>
        <begin position="1"/>
        <end position="24"/>
    </location>
</feature>
<evidence type="ECO:0000256" key="8">
    <source>
        <dbReference type="ARBA" id="ARBA00023317"/>
    </source>
</evidence>
<name>A0A9X4MHQ9_9BACT</name>
<evidence type="ECO:0000256" key="11">
    <source>
        <dbReference type="PIRSR" id="PIRSR006246-2"/>
    </source>
</evidence>
<feature type="binding site" evidence="9 11">
    <location>
        <position position="57"/>
    </location>
    <ligand>
        <name>substrate</name>
    </ligand>
</feature>
<dbReference type="AlphaFoldDB" id="A0A9X4MHQ9"/>